<organism evidence="3 4">
    <name type="scientific">Lysobacter panacisoli</name>
    <dbReference type="NCBI Taxonomy" id="1255263"/>
    <lineage>
        <taxon>Bacteria</taxon>
        <taxon>Pseudomonadati</taxon>
        <taxon>Pseudomonadota</taxon>
        <taxon>Gammaproteobacteria</taxon>
        <taxon>Lysobacterales</taxon>
        <taxon>Lysobacteraceae</taxon>
        <taxon>Lysobacter</taxon>
    </lineage>
</organism>
<reference evidence="4" key="1">
    <citation type="journal article" date="2019" name="Int. J. Syst. Evol. Microbiol.">
        <title>The Global Catalogue of Microorganisms (GCM) 10K type strain sequencing project: providing services to taxonomists for standard genome sequencing and annotation.</title>
        <authorList>
            <consortium name="The Broad Institute Genomics Platform"/>
            <consortium name="The Broad Institute Genome Sequencing Center for Infectious Disease"/>
            <person name="Wu L."/>
            <person name="Ma J."/>
        </authorList>
    </citation>
    <scope>NUCLEOTIDE SEQUENCE [LARGE SCALE GENOMIC DNA]</scope>
    <source>
        <strain evidence="4">JCM 19212</strain>
    </source>
</reference>
<evidence type="ECO:0000256" key="1">
    <source>
        <dbReference type="SAM" id="MobiDB-lite"/>
    </source>
</evidence>
<dbReference type="RefSeq" id="WP_158982867.1">
    <property type="nucleotide sequence ID" value="NZ_BAABKY010000001.1"/>
</dbReference>
<feature type="transmembrane region" description="Helical" evidence="2">
    <location>
        <begin position="15"/>
        <end position="33"/>
    </location>
</feature>
<evidence type="ECO:0000313" key="4">
    <source>
        <dbReference type="Proteomes" id="UP001501083"/>
    </source>
</evidence>
<proteinExistence type="predicted"/>
<gene>
    <name evidence="3" type="ORF">GCM10025759_06140</name>
</gene>
<protein>
    <submittedName>
        <fullName evidence="3">Membrane protein</fullName>
    </submittedName>
</protein>
<comment type="caution">
    <text evidence="3">The sequence shown here is derived from an EMBL/GenBank/DDBJ whole genome shotgun (WGS) entry which is preliminary data.</text>
</comment>
<sequence>MKPTRHDIDPGLEHLLRHAVAIGAVLIVLLPAARGFSPTFGWMPLWLLAMPACAWWALHRFRLPGREADEAGSAQRTRRRAGVQARRRRMPVLRRRHSQAA</sequence>
<name>A0ABP9L6I5_9GAMM</name>
<feature type="region of interest" description="Disordered" evidence="1">
    <location>
        <begin position="68"/>
        <end position="101"/>
    </location>
</feature>
<dbReference type="EMBL" id="BAABKY010000001">
    <property type="protein sequence ID" value="GAA5069379.1"/>
    <property type="molecule type" value="Genomic_DNA"/>
</dbReference>
<evidence type="ECO:0000256" key="2">
    <source>
        <dbReference type="SAM" id="Phobius"/>
    </source>
</evidence>
<evidence type="ECO:0000313" key="3">
    <source>
        <dbReference type="EMBL" id="GAA5069379.1"/>
    </source>
</evidence>
<feature type="compositionally biased region" description="Basic residues" evidence="1">
    <location>
        <begin position="76"/>
        <end position="101"/>
    </location>
</feature>
<keyword evidence="2" id="KW-0472">Membrane</keyword>
<keyword evidence="4" id="KW-1185">Reference proteome</keyword>
<keyword evidence="2" id="KW-1133">Transmembrane helix</keyword>
<keyword evidence="2" id="KW-0812">Transmembrane</keyword>
<dbReference type="Proteomes" id="UP001501083">
    <property type="component" value="Unassembled WGS sequence"/>
</dbReference>
<accession>A0ABP9L6I5</accession>
<feature type="transmembrane region" description="Helical" evidence="2">
    <location>
        <begin position="39"/>
        <end position="58"/>
    </location>
</feature>